<sequence>MKLHKGSCAKRIGLAAGLAFAPLATSGAIAANLNLVCSGNSYAKEGDPFPTVETVTFKKEDGKPLAIGLPGSDKPAKAKIVSNNAYQLKFSADRLTGEYFNFSGDLFLIHKDGRFTRLVCKPAQ</sequence>
<keyword evidence="3" id="KW-1185">Reference proteome</keyword>
<protein>
    <recommendedName>
        <fullName evidence="4">Membrane-bound lysozyme-inhibitor of c-type lysozyme</fullName>
    </recommendedName>
</protein>
<name>A0A1I4B1M8_9HYPH</name>
<evidence type="ECO:0000313" key="2">
    <source>
        <dbReference type="EMBL" id="SFK62685.1"/>
    </source>
</evidence>
<dbReference type="Proteomes" id="UP000198755">
    <property type="component" value="Unassembled WGS sequence"/>
</dbReference>
<feature type="signal peptide" evidence="1">
    <location>
        <begin position="1"/>
        <end position="30"/>
    </location>
</feature>
<evidence type="ECO:0008006" key="4">
    <source>
        <dbReference type="Google" id="ProtNLM"/>
    </source>
</evidence>
<dbReference type="EMBL" id="FOSN01000012">
    <property type="protein sequence ID" value="SFK62685.1"/>
    <property type="molecule type" value="Genomic_DNA"/>
</dbReference>
<evidence type="ECO:0000313" key="3">
    <source>
        <dbReference type="Proteomes" id="UP000198755"/>
    </source>
</evidence>
<evidence type="ECO:0000256" key="1">
    <source>
        <dbReference type="SAM" id="SignalP"/>
    </source>
</evidence>
<feature type="chain" id="PRO_5011670469" description="Membrane-bound lysozyme-inhibitor of c-type lysozyme" evidence="1">
    <location>
        <begin position="31"/>
        <end position="124"/>
    </location>
</feature>
<proteinExistence type="predicted"/>
<dbReference type="AlphaFoldDB" id="A0A1I4B1M8"/>
<gene>
    <name evidence="2" type="ORF">SAMN05444581_112107</name>
</gene>
<organism evidence="2 3">
    <name type="scientific">Methylocapsa palsarum</name>
    <dbReference type="NCBI Taxonomy" id="1612308"/>
    <lineage>
        <taxon>Bacteria</taxon>
        <taxon>Pseudomonadati</taxon>
        <taxon>Pseudomonadota</taxon>
        <taxon>Alphaproteobacteria</taxon>
        <taxon>Hyphomicrobiales</taxon>
        <taxon>Beijerinckiaceae</taxon>
        <taxon>Methylocapsa</taxon>
    </lineage>
</organism>
<reference evidence="2 3" key="1">
    <citation type="submission" date="2016-10" db="EMBL/GenBank/DDBJ databases">
        <authorList>
            <person name="de Groot N.N."/>
        </authorList>
    </citation>
    <scope>NUCLEOTIDE SEQUENCE [LARGE SCALE GENOMIC DNA]</scope>
    <source>
        <strain evidence="2 3">NE2</strain>
    </source>
</reference>
<keyword evidence="1" id="KW-0732">Signal</keyword>
<dbReference type="OrthoDB" id="8243226at2"/>
<accession>A0A1I4B1M8</accession>
<dbReference type="RefSeq" id="WP_139223631.1">
    <property type="nucleotide sequence ID" value="NZ_FOSN01000012.1"/>
</dbReference>